<sequence>MTLRLDLIPHADVVPEGGYSSTGGLRALRTPASRRGVLRGMALSALTLGTLSLTWGDRKAHAETGPGGLEGWDRNDCKDAYPQGYEEDKDTGGQFRTAAGACFGGEFRSSEYCANGWHRSGTFGAEVYATVSSSCSGKNAWKWRTPDGRVYRCSDGNLTVTKNGTTNTYFTICRALVR</sequence>
<gene>
    <name evidence="1" type="ORF">HNR67_001883</name>
</gene>
<name>A0A7W7C788_9PSEU</name>
<dbReference type="Proteomes" id="UP000533598">
    <property type="component" value="Unassembled WGS sequence"/>
</dbReference>
<reference evidence="1 2" key="1">
    <citation type="submission" date="2020-08" db="EMBL/GenBank/DDBJ databases">
        <title>Sequencing the genomes of 1000 actinobacteria strains.</title>
        <authorList>
            <person name="Klenk H.-P."/>
        </authorList>
    </citation>
    <scope>NUCLEOTIDE SEQUENCE [LARGE SCALE GENOMIC DNA]</scope>
    <source>
        <strain evidence="1 2">DSM 44230</strain>
    </source>
</reference>
<proteinExistence type="predicted"/>
<accession>A0A7W7C788</accession>
<dbReference type="InterPro" id="IPR006311">
    <property type="entry name" value="TAT_signal"/>
</dbReference>
<dbReference type="PROSITE" id="PS51318">
    <property type="entry name" value="TAT"/>
    <property type="match status" value="1"/>
</dbReference>
<dbReference type="RefSeq" id="WP_185001688.1">
    <property type="nucleotide sequence ID" value="NZ_BAAAUI010000077.1"/>
</dbReference>
<organism evidence="1 2">
    <name type="scientific">Crossiella cryophila</name>
    <dbReference type="NCBI Taxonomy" id="43355"/>
    <lineage>
        <taxon>Bacteria</taxon>
        <taxon>Bacillati</taxon>
        <taxon>Actinomycetota</taxon>
        <taxon>Actinomycetes</taxon>
        <taxon>Pseudonocardiales</taxon>
        <taxon>Pseudonocardiaceae</taxon>
        <taxon>Crossiella</taxon>
    </lineage>
</organism>
<keyword evidence="2" id="KW-1185">Reference proteome</keyword>
<dbReference type="AlphaFoldDB" id="A0A7W7C788"/>
<evidence type="ECO:0000313" key="1">
    <source>
        <dbReference type="EMBL" id="MBB4675765.1"/>
    </source>
</evidence>
<protein>
    <submittedName>
        <fullName evidence="1">Uncharacterized protein</fullName>
    </submittedName>
</protein>
<evidence type="ECO:0000313" key="2">
    <source>
        <dbReference type="Proteomes" id="UP000533598"/>
    </source>
</evidence>
<dbReference type="EMBL" id="JACHMH010000001">
    <property type="protein sequence ID" value="MBB4675765.1"/>
    <property type="molecule type" value="Genomic_DNA"/>
</dbReference>
<comment type="caution">
    <text evidence="1">The sequence shown here is derived from an EMBL/GenBank/DDBJ whole genome shotgun (WGS) entry which is preliminary data.</text>
</comment>